<dbReference type="AlphaFoldDB" id="S3BRF3"/>
<evidence type="ECO:0000256" key="2">
    <source>
        <dbReference type="ARBA" id="ARBA00022679"/>
    </source>
</evidence>
<evidence type="ECO:0000256" key="4">
    <source>
        <dbReference type="SAM" id="MobiDB-lite"/>
    </source>
</evidence>
<comment type="similarity">
    <text evidence="1">Belongs to the gamma-glutamylcyclotransferase family.</text>
</comment>
<dbReference type="InterPro" id="IPR045038">
    <property type="entry name" value="AIG2-like"/>
</dbReference>
<feature type="domain" description="Gamma-glutamylcyclotransferase AIG2-like" evidence="5">
    <location>
        <begin position="69"/>
        <end position="154"/>
    </location>
</feature>
<dbReference type="Pfam" id="PF06094">
    <property type="entry name" value="GGACT"/>
    <property type="match status" value="1"/>
</dbReference>
<dbReference type="InterPro" id="IPR013024">
    <property type="entry name" value="GGCT-like"/>
</dbReference>
<feature type="compositionally biased region" description="Pro residues" evidence="4">
    <location>
        <begin position="12"/>
        <end position="27"/>
    </location>
</feature>
<dbReference type="OMA" id="SGAFEPI"/>
<dbReference type="OrthoDB" id="3262926at2759"/>
<evidence type="ECO:0000256" key="1">
    <source>
        <dbReference type="ARBA" id="ARBA00008861"/>
    </source>
</evidence>
<dbReference type="SUPFAM" id="SSF110857">
    <property type="entry name" value="Gamma-glutamyl cyclotransferase-like"/>
    <property type="match status" value="1"/>
</dbReference>
<reference evidence="6 7" key="1">
    <citation type="journal article" date="2013" name="BMC Genomics">
        <title>The genome and transcriptome of the pine saprophyte Ophiostoma piceae, and a comparison with the bark beetle-associated pine pathogen Grosmannia clavigera.</title>
        <authorList>
            <person name="Haridas S."/>
            <person name="Wang Y."/>
            <person name="Lim L."/>
            <person name="Massoumi Alamouti S."/>
            <person name="Jackman S."/>
            <person name="Docking R."/>
            <person name="Robertson G."/>
            <person name="Birol I."/>
            <person name="Bohlmann J."/>
            <person name="Breuil C."/>
        </authorList>
    </citation>
    <scope>NUCLEOTIDE SEQUENCE [LARGE SCALE GENOMIC DNA]</scope>
    <source>
        <strain evidence="6 7">UAMH 11346</strain>
    </source>
</reference>
<name>S3BRF3_OPHP1</name>
<gene>
    <name evidence="6" type="ORF">F503_08626</name>
</gene>
<dbReference type="eggNOG" id="ENOG502S2U6">
    <property type="taxonomic scope" value="Eukaryota"/>
</dbReference>
<dbReference type="PANTHER" id="PTHR31544:SF4">
    <property type="entry name" value="GAMMA-GLUTAMYLCYCLOTRANSFERASE-RELATED"/>
    <property type="match status" value="1"/>
</dbReference>
<dbReference type="HOGENOM" id="CLU_092543_2_1_1"/>
<dbReference type="PANTHER" id="PTHR31544">
    <property type="entry name" value="AIG2-LIKE PROTEIN D"/>
    <property type="match status" value="1"/>
</dbReference>
<keyword evidence="2" id="KW-0808">Transferase</keyword>
<proteinExistence type="inferred from homology"/>
<dbReference type="EMBL" id="KE148171">
    <property type="protein sequence ID" value="EPE03012.1"/>
    <property type="molecule type" value="Genomic_DNA"/>
</dbReference>
<dbReference type="GO" id="GO:0016740">
    <property type="term" value="F:transferase activity"/>
    <property type="evidence" value="ECO:0007669"/>
    <property type="project" value="UniProtKB-KW"/>
</dbReference>
<dbReference type="InterPro" id="IPR036568">
    <property type="entry name" value="GGCT-like_sf"/>
</dbReference>
<evidence type="ECO:0000313" key="7">
    <source>
        <dbReference type="Proteomes" id="UP000016923"/>
    </source>
</evidence>
<sequence length="196" mass="21710">MSHDLHSSPQSARPPIPPPLPPPPPPHLGLRVSPFVLNTRSAPPGWFYEYQSPKPPPQVNPFELPTGPYFVYGTLMDPNMVADILKLEDEPILRPAKIVGYTCKLWGQYPAMQDGPQDAPVTGAVYHVESASDAKRLADYETSNYKMPPCLIPYTDGIHPASELGHVFTFNGNPKDLDEGRFDLALWLRMGRQPAA</sequence>
<evidence type="ECO:0000259" key="5">
    <source>
        <dbReference type="Pfam" id="PF06094"/>
    </source>
</evidence>
<feature type="region of interest" description="Disordered" evidence="4">
    <location>
        <begin position="1"/>
        <end position="30"/>
    </location>
</feature>
<evidence type="ECO:0000256" key="3">
    <source>
        <dbReference type="ARBA" id="ARBA00030602"/>
    </source>
</evidence>
<evidence type="ECO:0000313" key="6">
    <source>
        <dbReference type="EMBL" id="EPE03012.1"/>
    </source>
</evidence>
<dbReference type="CDD" id="cd06661">
    <property type="entry name" value="GGCT_like"/>
    <property type="match status" value="1"/>
</dbReference>
<dbReference type="Gene3D" id="3.10.490.10">
    <property type="entry name" value="Gamma-glutamyl cyclotransferase-like"/>
    <property type="match status" value="1"/>
</dbReference>
<dbReference type="InterPro" id="IPR009288">
    <property type="entry name" value="AIG2-like_dom"/>
</dbReference>
<dbReference type="Proteomes" id="UP000016923">
    <property type="component" value="Unassembled WGS sequence"/>
</dbReference>
<organism evidence="6 7">
    <name type="scientific">Ophiostoma piceae (strain UAMH 11346)</name>
    <name type="common">Sap stain fungus</name>
    <dbReference type="NCBI Taxonomy" id="1262450"/>
    <lineage>
        <taxon>Eukaryota</taxon>
        <taxon>Fungi</taxon>
        <taxon>Dikarya</taxon>
        <taxon>Ascomycota</taxon>
        <taxon>Pezizomycotina</taxon>
        <taxon>Sordariomycetes</taxon>
        <taxon>Sordariomycetidae</taxon>
        <taxon>Ophiostomatales</taxon>
        <taxon>Ophiostomataceae</taxon>
        <taxon>Ophiostoma</taxon>
    </lineage>
</organism>
<accession>S3BRF3</accession>
<keyword evidence="7" id="KW-1185">Reference proteome</keyword>
<dbReference type="VEuPathDB" id="FungiDB:F503_08626"/>
<protein>
    <recommendedName>
        <fullName evidence="3">Putative gamma-glutamylcyclotransferase</fullName>
    </recommendedName>
</protein>